<reference evidence="2" key="1">
    <citation type="journal article" date="2016" name="Nature">
        <title>Genome evolution in the allotetraploid frog Xenopus laevis.</title>
        <authorList>
            <person name="Session A.M."/>
            <person name="Uno Y."/>
            <person name="Kwon T."/>
            <person name="Chapman J.A."/>
            <person name="Toyoda A."/>
            <person name="Takahashi S."/>
            <person name="Fukui A."/>
            <person name="Hikosaka A."/>
            <person name="Suzuki A."/>
            <person name="Kondo M."/>
            <person name="van Heeringen S.J."/>
            <person name="Quigley I."/>
            <person name="Heinz S."/>
            <person name="Ogino H."/>
            <person name="Ochi H."/>
            <person name="Hellsten U."/>
            <person name="Lyons J.B."/>
            <person name="Simakov O."/>
            <person name="Putnam N."/>
            <person name="Stites J."/>
            <person name="Kuroki Y."/>
            <person name="Tanaka T."/>
            <person name="Michiue T."/>
            <person name="Watanabe M."/>
            <person name="Bogdanovic O."/>
            <person name="Lister R."/>
            <person name="Georgiou G."/>
            <person name="Paranjpe S.S."/>
            <person name="van Kruijsbergen I."/>
            <person name="Shu S."/>
            <person name="Carlson J."/>
            <person name="Kinoshita T."/>
            <person name="Ohta Y."/>
            <person name="Mawaribuchi S."/>
            <person name="Jenkins J."/>
            <person name="Grimwood J."/>
            <person name="Schmutz J."/>
            <person name="Mitros T."/>
            <person name="Mozaffari S.V."/>
            <person name="Suzuki Y."/>
            <person name="Haramoto Y."/>
            <person name="Yamamoto T.S."/>
            <person name="Takagi C."/>
            <person name="Heald R."/>
            <person name="Miller K."/>
            <person name="Haudenschild C."/>
            <person name="Kitzman J."/>
            <person name="Nakayama T."/>
            <person name="Izutsu Y."/>
            <person name="Robert J."/>
            <person name="Fortriede J."/>
            <person name="Burns K."/>
            <person name="Lotay V."/>
            <person name="Karimi K."/>
            <person name="Yasuoka Y."/>
            <person name="Dichmann D.S."/>
            <person name="Flajnik M.F."/>
            <person name="Houston D.W."/>
            <person name="Shendure J."/>
            <person name="DuPasquier L."/>
            <person name="Vize P.D."/>
            <person name="Zorn A.M."/>
            <person name="Ito M."/>
            <person name="Marcotte E.M."/>
            <person name="Wallingford J.B."/>
            <person name="Ito Y."/>
            <person name="Asashima M."/>
            <person name="Ueno N."/>
            <person name="Matsuda Y."/>
            <person name="Veenstra G.J."/>
            <person name="Fujiyama A."/>
            <person name="Harland R.M."/>
            <person name="Taira M."/>
            <person name="Rokhsar D.S."/>
        </authorList>
    </citation>
    <scope>NUCLEOTIDE SEQUENCE [LARGE SCALE GENOMIC DNA]</scope>
    <source>
        <strain evidence="2">J</strain>
    </source>
</reference>
<proteinExistence type="predicted"/>
<name>A0A974I419_XENLA</name>
<accession>A0A974I419</accession>
<gene>
    <name evidence="1" type="ORF">XELAEV_18006996mg</name>
</gene>
<sequence>MKVASPVAPKTINTGSLHVIDKESTIQLCLPFPFFRITRYFQTHWGRFFKIRVCGKKMQTRKKNADKLVQLFSGMLAY</sequence>
<evidence type="ECO:0000313" key="2">
    <source>
        <dbReference type="Proteomes" id="UP000694892"/>
    </source>
</evidence>
<protein>
    <submittedName>
        <fullName evidence="1">Uncharacterized protein</fullName>
    </submittedName>
</protein>
<dbReference type="AlphaFoldDB" id="A0A974I419"/>
<organism evidence="1 2">
    <name type="scientific">Xenopus laevis</name>
    <name type="common">African clawed frog</name>
    <dbReference type="NCBI Taxonomy" id="8355"/>
    <lineage>
        <taxon>Eukaryota</taxon>
        <taxon>Metazoa</taxon>
        <taxon>Chordata</taxon>
        <taxon>Craniata</taxon>
        <taxon>Vertebrata</taxon>
        <taxon>Euteleostomi</taxon>
        <taxon>Amphibia</taxon>
        <taxon>Batrachia</taxon>
        <taxon>Anura</taxon>
        <taxon>Pipoidea</taxon>
        <taxon>Pipidae</taxon>
        <taxon>Xenopodinae</taxon>
        <taxon>Xenopus</taxon>
        <taxon>Xenopus</taxon>
    </lineage>
</organism>
<dbReference type="Proteomes" id="UP000694892">
    <property type="component" value="Chromosome 1L"/>
</dbReference>
<dbReference type="EMBL" id="CM004466">
    <property type="protein sequence ID" value="OCU01208.1"/>
    <property type="molecule type" value="Genomic_DNA"/>
</dbReference>
<evidence type="ECO:0000313" key="1">
    <source>
        <dbReference type="EMBL" id="OCU01208.1"/>
    </source>
</evidence>